<proteinExistence type="predicted"/>
<evidence type="ECO:0000256" key="1">
    <source>
        <dbReference type="SAM" id="MobiDB-lite"/>
    </source>
</evidence>
<accession>A0A8H7MJS4</accession>
<evidence type="ECO:0000313" key="2">
    <source>
        <dbReference type="EMBL" id="KAF9696217.1"/>
    </source>
</evidence>
<reference evidence="2" key="1">
    <citation type="submission" date="2018-12" db="EMBL/GenBank/DDBJ databases">
        <authorList>
            <person name="Syme R.A."/>
            <person name="Farfan-Caceres L."/>
            <person name="Lichtenzveig J."/>
        </authorList>
    </citation>
    <scope>NUCLEOTIDE SEQUENCE</scope>
    <source>
        <strain evidence="2">Al4</strain>
    </source>
</reference>
<protein>
    <submittedName>
        <fullName evidence="2">Uncharacterized protein</fullName>
    </submittedName>
</protein>
<sequence length="248" mass="26808">MAATSGRQGRAAQGRTEKNRAEQPAVGLRSAPRRKIRRYQPPGCARTPLPQPKAASQPSSIVPAAGVRKTKDGRTGHTAPHRPIARRASVSPNNARVEQGPQHRRKETLLPQFFGKTRQLAQLRNLFLFHPKPPSPANPPKLPSSDCLHPGTAPIRCVLLYLPSHPFSVSLLALPTSARAPYCLVFFSRAHHPPSRQTAFVTAVACLGLPLPAITCHCLPLLAIACHYLPLPAIASSQLPTVTDLLPL</sequence>
<dbReference type="Proteomes" id="UP000651452">
    <property type="component" value="Unassembled WGS sequence"/>
</dbReference>
<comment type="caution">
    <text evidence="2">The sequence shown here is derived from an EMBL/GenBank/DDBJ whole genome shotgun (WGS) entry which is preliminary data.</text>
</comment>
<keyword evidence="3" id="KW-1185">Reference proteome</keyword>
<organism evidence="2 3">
    <name type="scientific">Ascochyta lentis</name>
    <dbReference type="NCBI Taxonomy" id="205686"/>
    <lineage>
        <taxon>Eukaryota</taxon>
        <taxon>Fungi</taxon>
        <taxon>Dikarya</taxon>
        <taxon>Ascomycota</taxon>
        <taxon>Pezizomycotina</taxon>
        <taxon>Dothideomycetes</taxon>
        <taxon>Pleosporomycetidae</taxon>
        <taxon>Pleosporales</taxon>
        <taxon>Pleosporineae</taxon>
        <taxon>Didymellaceae</taxon>
        <taxon>Ascochyta</taxon>
    </lineage>
</organism>
<name>A0A8H7MJS4_9PLEO</name>
<reference evidence="2" key="2">
    <citation type="submission" date="2020-09" db="EMBL/GenBank/DDBJ databases">
        <title>Reference genome assembly for Australian Ascochyta lentis isolate Al4.</title>
        <authorList>
            <person name="Lee R.C."/>
            <person name="Farfan-Caceres L.M."/>
            <person name="Debler J.W."/>
            <person name="Williams A.H."/>
            <person name="Henares B.M."/>
        </authorList>
    </citation>
    <scope>NUCLEOTIDE SEQUENCE</scope>
    <source>
        <strain evidence="2">Al4</strain>
    </source>
</reference>
<dbReference type="EMBL" id="RZGK01000010">
    <property type="protein sequence ID" value="KAF9696217.1"/>
    <property type="molecule type" value="Genomic_DNA"/>
</dbReference>
<evidence type="ECO:0000313" key="3">
    <source>
        <dbReference type="Proteomes" id="UP000651452"/>
    </source>
</evidence>
<feature type="region of interest" description="Disordered" evidence="1">
    <location>
        <begin position="1"/>
        <end position="103"/>
    </location>
</feature>
<dbReference type="AlphaFoldDB" id="A0A8H7MJS4"/>
<gene>
    <name evidence="2" type="ORF">EKO04_005985</name>
</gene>